<gene>
    <name evidence="2" type="ORF">SPIL2461_LOCUS6731</name>
</gene>
<dbReference type="EMBL" id="CAJNIZ010010335">
    <property type="protein sequence ID" value="CAE7298529.1"/>
    <property type="molecule type" value="Genomic_DNA"/>
</dbReference>
<feature type="compositionally biased region" description="Low complexity" evidence="1">
    <location>
        <begin position="154"/>
        <end position="190"/>
    </location>
</feature>
<organism evidence="2 3">
    <name type="scientific">Symbiodinium pilosum</name>
    <name type="common">Dinoflagellate</name>
    <dbReference type="NCBI Taxonomy" id="2952"/>
    <lineage>
        <taxon>Eukaryota</taxon>
        <taxon>Sar</taxon>
        <taxon>Alveolata</taxon>
        <taxon>Dinophyceae</taxon>
        <taxon>Suessiales</taxon>
        <taxon>Symbiodiniaceae</taxon>
        <taxon>Symbiodinium</taxon>
    </lineage>
</organism>
<sequence>MERYKDDRSLLPADGAALTSTPAAQTSPLLFKPPVPATTDRTLKELPSADALIEPAMEEWWLGVDDATRQRLTDELHNWLRCICPSFTCYFQTMEENYDTVDQICRLYLVEEEDGERKPEKRLDPLFFEDNKISDPEHQRLFRQWFAENPDFPSHVSGHSSSSSNSGKAAKAKADPAAAPAKAEAKQAFASTSPPAPAEQAGAARRSLQGEDPWTTGKDPWTRGREEAAVRSRSQPPTRTESPRPGSGTERAASLRPPTQTQPAGAKLTAAAELVRDAGHSRGPALAAKPADAVATGRPELAVTTHSTQVGSSDSSPPAYNWGDTAWSPGWSSWSWSWNGWGSRSGW</sequence>
<evidence type="ECO:0000313" key="3">
    <source>
        <dbReference type="Proteomes" id="UP000649617"/>
    </source>
</evidence>
<evidence type="ECO:0000256" key="1">
    <source>
        <dbReference type="SAM" id="MobiDB-lite"/>
    </source>
</evidence>
<reference evidence="2" key="1">
    <citation type="submission" date="2021-02" db="EMBL/GenBank/DDBJ databases">
        <authorList>
            <person name="Dougan E. K."/>
            <person name="Rhodes N."/>
            <person name="Thang M."/>
            <person name="Chan C."/>
        </authorList>
    </citation>
    <scope>NUCLEOTIDE SEQUENCE</scope>
</reference>
<protein>
    <submittedName>
        <fullName evidence="2">Uncharacterized protein</fullName>
    </submittedName>
</protein>
<evidence type="ECO:0000313" key="2">
    <source>
        <dbReference type="EMBL" id="CAE7298529.1"/>
    </source>
</evidence>
<keyword evidence="3" id="KW-1185">Reference proteome</keyword>
<dbReference type="OrthoDB" id="445379at2759"/>
<accession>A0A812NBT9</accession>
<feature type="compositionally biased region" description="Basic and acidic residues" evidence="1">
    <location>
        <begin position="220"/>
        <end position="230"/>
    </location>
</feature>
<name>A0A812NBT9_SYMPI</name>
<proteinExistence type="predicted"/>
<dbReference type="Proteomes" id="UP000649617">
    <property type="component" value="Unassembled WGS sequence"/>
</dbReference>
<dbReference type="AlphaFoldDB" id="A0A812NBT9"/>
<feature type="region of interest" description="Disordered" evidence="1">
    <location>
        <begin position="153"/>
        <end position="265"/>
    </location>
</feature>
<comment type="caution">
    <text evidence="2">The sequence shown here is derived from an EMBL/GenBank/DDBJ whole genome shotgun (WGS) entry which is preliminary data.</text>
</comment>